<proteinExistence type="inferred from homology"/>
<dbReference type="AlphaFoldDB" id="A0AAU8IGQ3"/>
<keyword evidence="6 11" id="KW-0547">Nucleotide-binding</keyword>
<keyword evidence="4 11" id="KW-0808">Transferase</keyword>
<dbReference type="FunFam" id="3.40.50.300:FF:000225">
    <property type="entry name" value="Thymidylate kinase"/>
    <property type="match status" value="1"/>
</dbReference>
<dbReference type="Pfam" id="PF02223">
    <property type="entry name" value="Thymidylate_kin"/>
    <property type="match status" value="1"/>
</dbReference>
<feature type="region of interest" description="Disordered" evidence="12">
    <location>
        <begin position="143"/>
        <end position="165"/>
    </location>
</feature>
<evidence type="ECO:0000256" key="11">
    <source>
        <dbReference type="HAMAP-Rule" id="MF_00165"/>
    </source>
</evidence>
<comment type="function">
    <text evidence="10 11">Phosphorylation of dTMP to form dTDP in both de novo and salvage pathways of dTTP synthesis.</text>
</comment>
<evidence type="ECO:0000256" key="1">
    <source>
        <dbReference type="ARBA" id="ARBA00009776"/>
    </source>
</evidence>
<dbReference type="NCBIfam" id="TIGR00041">
    <property type="entry name" value="DTMP_kinase"/>
    <property type="match status" value="1"/>
</dbReference>
<dbReference type="EC" id="2.7.4.9" evidence="2 11"/>
<sequence length="227" mass="25717">MSRDKGLFITFEGPDGAGKTTQIHKLARMLETQGVSFVLTREPGGTAIGDEIRSMILDPAHQALTDRTEILLYAASRSQHVEEKIIPALKSGQVVLSDRFVDASIAYQAYGLGQPVKWVREVNRFATGGLTPDRTYLIDVSPEAGRKRMKQRSGAPETGATQRADELDRVERRSLAYHQRVREGFQKILQENEQRICRINGEQAANEVFHEIWEDFRSLWTQFKKTD</sequence>
<dbReference type="Gene3D" id="3.40.50.300">
    <property type="entry name" value="P-loop containing nucleotide triphosphate hydrolases"/>
    <property type="match status" value="1"/>
</dbReference>
<evidence type="ECO:0000256" key="7">
    <source>
        <dbReference type="ARBA" id="ARBA00022777"/>
    </source>
</evidence>
<comment type="catalytic activity">
    <reaction evidence="9 11">
        <text>dTMP + ATP = dTDP + ADP</text>
        <dbReference type="Rhea" id="RHEA:13517"/>
        <dbReference type="ChEBI" id="CHEBI:30616"/>
        <dbReference type="ChEBI" id="CHEBI:58369"/>
        <dbReference type="ChEBI" id="CHEBI:63528"/>
        <dbReference type="ChEBI" id="CHEBI:456216"/>
        <dbReference type="EC" id="2.7.4.9"/>
    </reaction>
</comment>
<evidence type="ECO:0000256" key="10">
    <source>
        <dbReference type="ARBA" id="ARBA00057735"/>
    </source>
</evidence>
<evidence type="ECO:0000256" key="6">
    <source>
        <dbReference type="ARBA" id="ARBA00022741"/>
    </source>
</evidence>
<dbReference type="InterPro" id="IPR018094">
    <property type="entry name" value="Thymidylate_kinase"/>
</dbReference>
<dbReference type="PANTHER" id="PTHR10344:SF4">
    <property type="entry name" value="UMP-CMP KINASE 2, MITOCHONDRIAL"/>
    <property type="match status" value="1"/>
</dbReference>
<protein>
    <recommendedName>
        <fullName evidence="3 11">Thymidylate kinase</fullName>
        <ecNumber evidence="2 11">2.7.4.9</ecNumber>
    </recommendedName>
    <alternativeName>
        <fullName evidence="11">dTMP kinase</fullName>
    </alternativeName>
</protein>
<evidence type="ECO:0000259" key="13">
    <source>
        <dbReference type="Pfam" id="PF02223"/>
    </source>
</evidence>
<feature type="domain" description="Thymidylate kinase-like" evidence="13">
    <location>
        <begin position="11"/>
        <end position="212"/>
    </location>
</feature>
<evidence type="ECO:0000256" key="4">
    <source>
        <dbReference type="ARBA" id="ARBA00022679"/>
    </source>
</evidence>
<dbReference type="HAMAP" id="MF_00165">
    <property type="entry name" value="Thymidylate_kinase"/>
    <property type="match status" value="1"/>
</dbReference>
<evidence type="ECO:0000313" key="14">
    <source>
        <dbReference type="EMBL" id="XCJ17609.1"/>
    </source>
</evidence>
<keyword evidence="8 11" id="KW-0067">ATP-binding</keyword>
<evidence type="ECO:0000256" key="3">
    <source>
        <dbReference type="ARBA" id="ARBA00017144"/>
    </source>
</evidence>
<dbReference type="RefSeq" id="WP_129929943.1">
    <property type="nucleotide sequence ID" value="NZ_CP159510.1"/>
</dbReference>
<evidence type="ECO:0000256" key="9">
    <source>
        <dbReference type="ARBA" id="ARBA00048743"/>
    </source>
</evidence>
<evidence type="ECO:0000256" key="8">
    <source>
        <dbReference type="ARBA" id="ARBA00022840"/>
    </source>
</evidence>
<organism evidence="14">
    <name type="scientific">Sporolactobacillus sp. Y61</name>
    <dbReference type="NCBI Taxonomy" id="3160863"/>
    <lineage>
        <taxon>Bacteria</taxon>
        <taxon>Bacillati</taxon>
        <taxon>Bacillota</taxon>
        <taxon>Bacilli</taxon>
        <taxon>Bacillales</taxon>
        <taxon>Sporolactobacillaceae</taxon>
        <taxon>Sporolactobacillus</taxon>
    </lineage>
</organism>
<dbReference type="EMBL" id="CP159510">
    <property type="protein sequence ID" value="XCJ17609.1"/>
    <property type="molecule type" value="Genomic_DNA"/>
</dbReference>
<dbReference type="CDD" id="cd01672">
    <property type="entry name" value="TMPK"/>
    <property type="match status" value="1"/>
</dbReference>
<dbReference type="GO" id="GO:0005829">
    <property type="term" value="C:cytosol"/>
    <property type="evidence" value="ECO:0007669"/>
    <property type="project" value="TreeGrafter"/>
</dbReference>
<dbReference type="InterPro" id="IPR039430">
    <property type="entry name" value="Thymidylate_kin-like_dom"/>
</dbReference>
<evidence type="ECO:0000256" key="5">
    <source>
        <dbReference type="ARBA" id="ARBA00022727"/>
    </source>
</evidence>
<dbReference type="SUPFAM" id="SSF52540">
    <property type="entry name" value="P-loop containing nucleoside triphosphate hydrolases"/>
    <property type="match status" value="1"/>
</dbReference>
<keyword evidence="7 11" id="KW-0418">Kinase</keyword>
<dbReference type="GO" id="GO:0005524">
    <property type="term" value="F:ATP binding"/>
    <property type="evidence" value="ECO:0007669"/>
    <property type="project" value="UniProtKB-UniRule"/>
</dbReference>
<evidence type="ECO:0000256" key="2">
    <source>
        <dbReference type="ARBA" id="ARBA00012980"/>
    </source>
</evidence>
<dbReference type="GO" id="GO:0004798">
    <property type="term" value="F:dTMP kinase activity"/>
    <property type="evidence" value="ECO:0007669"/>
    <property type="project" value="UniProtKB-UniRule"/>
</dbReference>
<reference evidence="14" key="1">
    <citation type="submission" date="2024-06" db="EMBL/GenBank/DDBJ databases">
        <authorList>
            <person name="Fan A."/>
            <person name="Zhang F.Y."/>
            <person name="Zhang L."/>
        </authorList>
    </citation>
    <scope>NUCLEOTIDE SEQUENCE</scope>
    <source>
        <strain evidence="14">Y61</strain>
    </source>
</reference>
<dbReference type="GO" id="GO:0006233">
    <property type="term" value="P:dTDP biosynthetic process"/>
    <property type="evidence" value="ECO:0007669"/>
    <property type="project" value="InterPro"/>
</dbReference>
<keyword evidence="5 11" id="KW-0545">Nucleotide biosynthesis</keyword>
<dbReference type="InterPro" id="IPR027417">
    <property type="entry name" value="P-loop_NTPase"/>
</dbReference>
<comment type="similarity">
    <text evidence="1 11">Belongs to the thymidylate kinase family.</text>
</comment>
<feature type="binding site" evidence="11">
    <location>
        <begin position="13"/>
        <end position="20"/>
    </location>
    <ligand>
        <name>ATP</name>
        <dbReference type="ChEBI" id="CHEBI:30616"/>
    </ligand>
</feature>
<dbReference type="PANTHER" id="PTHR10344">
    <property type="entry name" value="THYMIDYLATE KINASE"/>
    <property type="match status" value="1"/>
</dbReference>
<evidence type="ECO:0000256" key="12">
    <source>
        <dbReference type="SAM" id="MobiDB-lite"/>
    </source>
</evidence>
<gene>
    <name evidence="11 14" type="primary">tmk</name>
    <name evidence="14" type="ORF">ABNN70_03660</name>
</gene>
<accession>A0AAU8IGQ3</accession>
<dbReference type="GO" id="GO:0006235">
    <property type="term" value="P:dTTP biosynthetic process"/>
    <property type="evidence" value="ECO:0007669"/>
    <property type="project" value="UniProtKB-UniRule"/>
</dbReference>
<name>A0AAU8IGQ3_9BACL</name>
<dbReference type="GO" id="GO:0006227">
    <property type="term" value="P:dUDP biosynthetic process"/>
    <property type="evidence" value="ECO:0007669"/>
    <property type="project" value="TreeGrafter"/>
</dbReference>